<dbReference type="InterPro" id="IPR003593">
    <property type="entry name" value="AAA+_ATPase"/>
</dbReference>
<name>A0A3N1MH48_9PROT</name>
<dbReference type="FunFam" id="3.40.50.300:FF:000020">
    <property type="entry name" value="Amino acid ABC transporter ATP-binding component"/>
    <property type="match status" value="1"/>
</dbReference>
<dbReference type="PIRSF" id="PIRSF039085">
    <property type="entry name" value="ABC_ATPase_HisP"/>
    <property type="match status" value="1"/>
</dbReference>
<keyword evidence="5" id="KW-0547">Nucleotide-binding</keyword>
<dbReference type="InterPro" id="IPR030679">
    <property type="entry name" value="ABC_ATPase_HisP-typ"/>
</dbReference>
<evidence type="ECO:0000256" key="2">
    <source>
        <dbReference type="ARBA" id="ARBA00005417"/>
    </source>
</evidence>
<dbReference type="Pfam" id="PF00005">
    <property type="entry name" value="ABC_tran"/>
    <property type="match status" value="1"/>
</dbReference>
<dbReference type="PANTHER" id="PTHR43166">
    <property type="entry name" value="AMINO ACID IMPORT ATP-BINDING PROTEIN"/>
    <property type="match status" value="1"/>
</dbReference>
<organism evidence="9 10">
    <name type="scientific">Stella humosa</name>
    <dbReference type="NCBI Taxonomy" id="94"/>
    <lineage>
        <taxon>Bacteria</taxon>
        <taxon>Pseudomonadati</taxon>
        <taxon>Pseudomonadota</taxon>
        <taxon>Alphaproteobacteria</taxon>
        <taxon>Rhodospirillales</taxon>
        <taxon>Stellaceae</taxon>
        <taxon>Stella</taxon>
    </lineage>
</organism>
<keyword evidence="4" id="KW-1003">Cell membrane</keyword>
<keyword evidence="7" id="KW-0472">Membrane</keyword>
<dbReference type="GO" id="GO:0015424">
    <property type="term" value="F:ABC-type amino acid transporter activity"/>
    <property type="evidence" value="ECO:0007669"/>
    <property type="project" value="InterPro"/>
</dbReference>
<dbReference type="InterPro" id="IPR003439">
    <property type="entry name" value="ABC_transporter-like_ATP-bd"/>
</dbReference>
<keyword evidence="6 9" id="KW-0067">ATP-binding</keyword>
<dbReference type="AlphaFoldDB" id="A0A3N1MH48"/>
<evidence type="ECO:0000313" key="9">
    <source>
        <dbReference type="EMBL" id="ROQ01960.1"/>
    </source>
</evidence>
<dbReference type="Gene3D" id="3.40.50.300">
    <property type="entry name" value="P-loop containing nucleotide triphosphate hydrolases"/>
    <property type="match status" value="1"/>
</dbReference>
<dbReference type="CDD" id="cd03262">
    <property type="entry name" value="ABC_HisP_GlnQ"/>
    <property type="match status" value="1"/>
</dbReference>
<sequence>MTADPPDIPCVEVLDLHKRFGALEVLRGVSTKVHRGSVVSIIGASGSGKSTLLRCINYLEMPTSGEVRIDGEPVGFEHRPGDQVRKRSAREIARFRQDLGMVFQQFNLWPHLTVLGNVVEAPIRVRGMPRREAMELGRACLARVQLSEKANEYPARLSGGQQQRVAIARALAMQPKVMLFDEATSALDPELTGEVLEVMRGLARDGTTMIVVTHEMAFAREVSDRAIYLHNGLIEEEGPPAQVFGDPRSERCRQFLAKLLH</sequence>
<dbReference type="OrthoDB" id="9802264at2"/>
<dbReference type="InterPro" id="IPR017871">
    <property type="entry name" value="ABC_transporter-like_CS"/>
</dbReference>
<dbReference type="Proteomes" id="UP000278222">
    <property type="component" value="Unassembled WGS sequence"/>
</dbReference>
<dbReference type="EMBL" id="RJKX01000011">
    <property type="protein sequence ID" value="ROQ01960.1"/>
    <property type="molecule type" value="Genomic_DNA"/>
</dbReference>
<evidence type="ECO:0000256" key="5">
    <source>
        <dbReference type="ARBA" id="ARBA00022741"/>
    </source>
</evidence>
<dbReference type="GO" id="GO:0016887">
    <property type="term" value="F:ATP hydrolysis activity"/>
    <property type="evidence" value="ECO:0007669"/>
    <property type="project" value="InterPro"/>
</dbReference>
<dbReference type="SUPFAM" id="SSF52540">
    <property type="entry name" value="P-loop containing nucleoside triphosphate hydrolases"/>
    <property type="match status" value="1"/>
</dbReference>
<evidence type="ECO:0000256" key="4">
    <source>
        <dbReference type="ARBA" id="ARBA00022475"/>
    </source>
</evidence>
<evidence type="ECO:0000256" key="7">
    <source>
        <dbReference type="ARBA" id="ARBA00023136"/>
    </source>
</evidence>
<evidence type="ECO:0000313" key="10">
    <source>
        <dbReference type="Proteomes" id="UP000278222"/>
    </source>
</evidence>
<feature type="domain" description="ABC transporter" evidence="8">
    <location>
        <begin position="11"/>
        <end position="256"/>
    </location>
</feature>
<proteinExistence type="inferred from homology"/>
<keyword evidence="10" id="KW-1185">Reference proteome</keyword>
<evidence type="ECO:0000256" key="3">
    <source>
        <dbReference type="ARBA" id="ARBA00022448"/>
    </source>
</evidence>
<evidence type="ECO:0000259" key="8">
    <source>
        <dbReference type="PROSITE" id="PS50893"/>
    </source>
</evidence>
<evidence type="ECO:0000256" key="1">
    <source>
        <dbReference type="ARBA" id="ARBA00004202"/>
    </source>
</evidence>
<protein>
    <submittedName>
        <fullName evidence="9">Amino acid ABC transporter ATP-binding protein (PAAT family)</fullName>
    </submittedName>
</protein>
<evidence type="ECO:0000256" key="6">
    <source>
        <dbReference type="ARBA" id="ARBA00022840"/>
    </source>
</evidence>
<gene>
    <name evidence="9" type="ORF">EDC65_1147</name>
</gene>
<comment type="subcellular location">
    <subcellularLocation>
        <location evidence="1">Cell membrane</location>
        <topology evidence="1">Peripheral membrane protein</topology>
    </subcellularLocation>
</comment>
<dbReference type="GO" id="GO:0005524">
    <property type="term" value="F:ATP binding"/>
    <property type="evidence" value="ECO:0007669"/>
    <property type="project" value="UniProtKB-KW"/>
</dbReference>
<accession>A0A3N1MH48</accession>
<dbReference type="PROSITE" id="PS50893">
    <property type="entry name" value="ABC_TRANSPORTER_2"/>
    <property type="match status" value="1"/>
</dbReference>
<reference evidence="9 10" key="1">
    <citation type="submission" date="2018-11" db="EMBL/GenBank/DDBJ databases">
        <title>Genomic Encyclopedia of Type Strains, Phase IV (KMG-IV): sequencing the most valuable type-strain genomes for metagenomic binning, comparative biology and taxonomic classification.</title>
        <authorList>
            <person name="Goeker M."/>
        </authorList>
    </citation>
    <scope>NUCLEOTIDE SEQUENCE [LARGE SCALE GENOMIC DNA]</scope>
    <source>
        <strain evidence="9 10">DSM 5900</strain>
    </source>
</reference>
<comment type="caution">
    <text evidence="9">The sequence shown here is derived from an EMBL/GenBank/DDBJ whole genome shotgun (WGS) entry which is preliminary data.</text>
</comment>
<dbReference type="InterPro" id="IPR027417">
    <property type="entry name" value="P-loop_NTPase"/>
</dbReference>
<dbReference type="GO" id="GO:0005886">
    <property type="term" value="C:plasma membrane"/>
    <property type="evidence" value="ECO:0007669"/>
    <property type="project" value="UniProtKB-SubCell"/>
</dbReference>
<dbReference type="PANTHER" id="PTHR43166:SF35">
    <property type="entry name" value="L-CYSTINE IMPORT ATP-BINDING PROTEIN TCYN"/>
    <property type="match status" value="1"/>
</dbReference>
<dbReference type="SMART" id="SM00382">
    <property type="entry name" value="AAA"/>
    <property type="match status" value="1"/>
</dbReference>
<comment type="similarity">
    <text evidence="2">Belongs to the ABC transporter superfamily.</text>
</comment>
<dbReference type="PROSITE" id="PS00211">
    <property type="entry name" value="ABC_TRANSPORTER_1"/>
    <property type="match status" value="1"/>
</dbReference>
<dbReference type="InterPro" id="IPR050086">
    <property type="entry name" value="MetN_ABC_transporter-like"/>
</dbReference>
<dbReference type="RefSeq" id="WP_123688666.1">
    <property type="nucleotide sequence ID" value="NZ_AP019700.1"/>
</dbReference>
<keyword evidence="3" id="KW-0813">Transport</keyword>